<dbReference type="InterPro" id="IPR046653">
    <property type="entry name" value="DUF6765"/>
</dbReference>
<keyword evidence="2" id="KW-1185">Reference proteome</keyword>
<dbReference type="Pfam" id="PF20551">
    <property type="entry name" value="DUF6765"/>
    <property type="match status" value="1"/>
</dbReference>
<dbReference type="EMBL" id="CP022353">
    <property type="protein sequence ID" value="ASK56896.1"/>
    <property type="molecule type" value="Genomic_DNA"/>
</dbReference>
<organism evidence="1 2">
    <name type="scientific">Vibrio tarriae</name>
    <dbReference type="NCBI Taxonomy" id="2014742"/>
    <lineage>
        <taxon>Bacteria</taxon>
        <taxon>Pseudomonadati</taxon>
        <taxon>Pseudomonadota</taxon>
        <taxon>Gammaproteobacteria</taxon>
        <taxon>Vibrionales</taxon>
        <taxon>Vibrionaceae</taxon>
        <taxon>Vibrio</taxon>
    </lineage>
</organism>
<sequence length="356" mass="39977">MQIDGHHTLTYVVARFAGISHTDAEKVAYSAQYVDEATNNKPIYFDNGAMFDRIASAHKMLDYRNMQELANHLVWIPFHFLPGNQGLPSGCEPDGSFIHRLICKPDSHVARDMLRMVATHWDKPFAAHLMGIAMHVYADTFAHQGFAGVIHDYNRVSGLDSSSTSALESIKYKLLSQGISGSSPLGHGAVLSFPDRPYAKWSYINGEGTFVERDNTAIYLDAANAMCKALQCWKDSDSLMNIDSKPGLSTQQYSMIEQTLREIVDDDGDARHAKWVQKLREGLFGFAPVDLPFNKDGSESWKELARGPSSSQNDKVVYHYTTAFLQSDWKQFHDALKTYRLEVIRDVLPRYGICVA</sequence>
<dbReference type="RefSeq" id="WP_089072398.1">
    <property type="nucleotide sequence ID" value="NZ_CP022353.1"/>
</dbReference>
<reference evidence="2" key="1">
    <citation type="journal article" date="2017" name="Genome Announc.">
        <title>Complete Genome Sequence of Vibrio sp. Strain 2521-89, a Close Relative of Vibrio cholerae Isolated from Lake Water in New Mexico, USA.</title>
        <authorList>
            <person name="Liang K."/>
            <person name="Orata F.D."/>
            <person name="Winkjer N.S."/>
            <person name="Rowe L.A."/>
            <person name="Tarr C.L."/>
            <person name="Boucher Y."/>
        </authorList>
    </citation>
    <scope>NUCLEOTIDE SEQUENCE [LARGE SCALE GENOMIC DNA]</scope>
    <source>
        <strain evidence="2">2521-89</strain>
    </source>
</reference>
<accession>A0AAU8WL39</accession>
<dbReference type="Proteomes" id="UP000198371">
    <property type="component" value="Chromosome 1"/>
</dbReference>
<name>A0AAU8WL39_9VIBR</name>
<evidence type="ECO:0000313" key="1">
    <source>
        <dbReference type="EMBL" id="ASK56896.1"/>
    </source>
</evidence>
<dbReference type="KEGG" id="vti:CEQ48_19115"/>
<protein>
    <submittedName>
        <fullName evidence="1">Uncharacterized protein</fullName>
    </submittedName>
</protein>
<evidence type="ECO:0000313" key="2">
    <source>
        <dbReference type="Proteomes" id="UP000198371"/>
    </source>
</evidence>
<reference evidence="1 2" key="2">
    <citation type="submission" date="2017-06" db="EMBL/GenBank/DDBJ databases">
        <title>Complete genome sequence of Vibrio sp. 2521-89, a close relative of Vibrio cholerae isolated from lake water in New Mexico, USA.</title>
        <authorList>
            <person name="Liang K."/>
            <person name="Orata F.D."/>
            <person name="Winkjer N.S."/>
            <person name="Tarr C.L."/>
            <person name="Boucher Y."/>
        </authorList>
    </citation>
    <scope>NUCLEOTIDE SEQUENCE [LARGE SCALE GENOMIC DNA]</scope>
    <source>
        <strain evidence="1 2">2521-89</strain>
    </source>
</reference>
<dbReference type="AlphaFoldDB" id="A0AAU8WL39"/>
<gene>
    <name evidence="1" type="ORF">CEQ48_19115</name>
</gene>
<proteinExistence type="predicted"/>